<dbReference type="PROSITE" id="PS50110">
    <property type="entry name" value="RESPONSE_REGULATORY"/>
    <property type="match status" value="1"/>
</dbReference>
<dbReference type="PANTHER" id="PTHR37299">
    <property type="entry name" value="TRANSCRIPTIONAL REGULATOR-RELATED"/>
    <property type="match status" value="1"/>
</dbReference>
<dbReference type="InterPro" id="IPR001789">
    <property type="entry name" value="Sig_transdc_resp-reg_receiver"/>
</dbReference>
<protein>
    <recommendedName>
        <fullName evidence="1">Stage 0 sporulation protein A homolog</fullName>
    </recommendedName>
</protein>
<keyword evidence="7" id="KW-1185">Reference proteome</keyword>
<dbReference type="RefSeq" id="WP_151147291.1">
    <property type="nucleotide sequence ID" value="NZ_WAGX01000007.1"/>
</dbReference>
<sequence length="237" mass="27896">MRALEIAICDDNVQVIKKVSEISKKYLFEKEINCNITEFQNGYNLLKSKKKYDIIFLDVEMPQIDGFEVATILRNKDEKAEIIYLTNHEEFAREAYKIRALRYILKSCMNEELVEGLEAAISELSKNKIVMLDNGVKCMAVDITDIFFIEALGDETNIYIKNKNEIFRRSLKYWEEYFDDLLFRCHRSFLVNFASVIEINGTFFILKNGIKIPISIRKLPKAKEAFRKYIKEHARIF</sequence>
<dbReference type="EMBL" id="WAGX01000007">
    <property type="protein sequence ID" value="KAB1435771.1"/>
    <property type="molecule type" value="Genomic_DNA"/>
</dbReference>
<name>A0A7V7UAH4_9FIRM</name>
<dbReference type="SMART" id="SM00448">
    <property type="entry name" value="REC"/>
    <property type="match status" value="1"/>
</dbReference>
<dbReference type="GO" id="GO:0003677">
    <property type="term" value="F:DNA binding"/>
    <property type="evidence" value="ECO:0007669"/>
    <property type="project" value="InterPro"/>
</dbReference>
<dbReference type="Proteomes" id="UP000461768">
    <property type="component" value="Unassembled WGS sequence"/>
</dbReference>
<dbReference type="InterPro" id="IPR007492">
    <property type="entry name" value="LytTR_DNA-bd_dom"/>
</dbReference>
<dbReference type="GO" id="GO:0000156">
    <property type="term" value="F:phosphorelay response regulator activity"/>
    <property type="evidence" value="ECO:0007669"/>
    <property type="project" value="InterPro"/>
</dbReference>
<proteinExistence type="predicted"/>
<keyword evidence="3" id="KW-0597">Phosphoprotein</keyword>
<comment type="caution">
    <text evidence="6">The sequence shown here is derived from an EMBL/GenBank/DDBJ whole genome shotgun (WGS) entry which is preliminary data.</text>
</comment>
<organism evidence="6 7">
    <name type="scientific">Candidatus Galacturonatibacter soehngenii</name>
    <dbReference type="NCBI Taxonomy" id="2307010"/>
    <lineage>
        <taxon>Bacteria</taxon>
        <taxon>Bacillati</taxon>
        <taxon>Bacillota</taxon>
        <taxon>Clostridia</taxon>
        <taxon>Lachnospirales</taxon>
        <taxon>Lachnospiraceae</taxon>
        <taxon>Candidatus Galacturonatibacter</taxon>
    </lineage>
</organism>
<evidence type="ECO:0000259" key="5">
    <source>
        <dbReference type="PROSITE" id="PS50930"/>
    </source>
</evidence>
<accession>A0A7V7UAH4</accession>
<dbReference type="SUPFAM" id="SSF52172">
    <property type="entry name" value="CheY-like"/>
    <property type="match status" value="1"/>
</dbReference>
<feature type="domain" description="HTH LytTR-type" evidence="5">
    <location>
        <begin position="141"/>
        <end position="228"/>
    </location>
</feature>
<evidence type="ECO:0000259" key="4">
    <source>
        <dbReference type="PROSITE" id="PS50110"/>
    </source>
</evidence>
<feature type="domain" description="Response regulatory" evidence="4">
    <location>
        <begin position="5"/>
        <end position="121"/>
    </location>
</feature>
<comment type="function">
    <text evidence="2">May play the central regulatory role in sporulation. It may be an element of the effector pathway responsible for the activation of sporulation genes in response to nutritional stress. Spo0A may act in concert with spo0H (a sigma factor) to control the expression of some genes that are critical to the sporulation process.</text>
</comment>
<evidence type="ECO:0000313" key="6">
    <source>
        <dbReference type="EMBL" id="KAB1435771.1"/>
    </source>
</evidence>
<evidence type="ECO:0000256" key="2">
    <source>
        <dbReference type="ARBA" id="ARBA00024867"/>
    </source>
</evidence>
<dbReference type="AlphaFoldDB" id="A0A7V7UAH4"/>
<dbReference type="Pfam" id="PF00072">
    <property type="entry name" value="Response_reg"/>
    <property type="match status" value="1"/>
</dbReference>
<dbReference type="InterPro" id="IPR046947">
    <property type="entry name" value="LytR-like"/>
</dbReference>
<dbReference type="SMART" id="SM00850">
    <property type="entry name" value="LytTR"/>
    <property type="match status" value="1"/>
</dbReference>
<evidence type="ECO:0000256" key="3">
    <source>
        <dbReference type="PROSITE-ProRule" id="PRU00169"/>
    </source>
</evidence>
<reference evidence="6 7" key="2">
    <citation type="submission" date="2020-02" db="EMBL/GenBank/DDBJ databases">
        <title>Candidatus Galacturonibacter soehngenii shows hetero-acetogenic catabolism of galacturonic acid but lacks a canonical carbon monoxide dehydrogenase/acetyl-CoA synthase complex.</title>
        <authorList>
            <person name="Diender M."/>
            <person name="Stouten G.R."/>
            <person name="Petersen J.F."/>
            <person name="Nielsen P.H."/>
            <person name="Dueholm M.S."/>
            <person name="Pronk J.T."/>
            <person name="Van Loosdrecht M.C.M."/>
        </authorList>
    </citation>
    <scope>NUCLEOTIDE SEQUENCE [LARGE SCALE GENOMIC DNA]</scope>
    <source>
        <strain evidence="6">GalUA</strain>
    </source>
</reference>
<evidence type="ECO:0000256" key="1">
    <source>
        <dbReference type="ARBA" id="ARBA00018672"/>
    </source>
</evidence>
<dbReference type="OrthoDB" id="9802383at2"/>
<dbReference type="Gene3D" id="3.40.50.2300">
    <property type="match status" value="1"/>
</dbReference>
<evidence type="ECO:0000313" key="7">
    <source>
        <dbReference type="Proteomes" id="UP000461768"/>
    </source>
</evidence>
<gene>
    <name evidence="6" type="ORF">F7O84_15440</name>
</gene>
<dbReference type="Pfam" id="PF04397">
    <property type="entry name" value="LytTR"/>
    <property type="match status" value="1"/>
</dbReference>
<dbReference type="InterPro" id="IPR011006">
    <property type="entry name" value="CheY-like_superfamily"/>
</dbReference>
<feature type="modified residue" description="4-aspartylphosphate" evidence="3">
    <location>
        <position position="58"/>
    </location>
</feature>
<reference evidence="6 7" key="1">
    <citation type="submission" date="2019-09" db="EMBL/GenBank/DDBJ databases">
        <authorList>
            <person name="Valk L.C."/>
        </authorList>
    </citation>
    <scope>NUCLEOTIDE SEQUENCE [LARGE SCALE GENOMIC DNA]</scope>
    <source>
        <strain evidence="6">GalUA</strain>
    </source>
</reference>
<dbReference type="PROSITE" id="PS50930">
    <property type="entry name" value="HTH_LYTTR"/>
    <property type="match status" value="1"/>
</dbReference>
<dbReference type="Gene3D" id="2.40.50.1020">
    <property type="entry name" value="LytTr DNA-binding domain"/>
    <property type="match status" value="1"/>
</dbReference>
<dbReference type="PANTHER" id="PTHR37299:SF1">
    <property type="entry name" value="STAGE 0 SPORULATION PROTEIN A HOMOLOG"/>
    <property type="match status" value="1"/>
</dbReference>